<accession>A0ABT3FZD4</accession>
<evidence type="ECO:0000313" key="1">
    <source>
        <dbReference type="EMBL" id="MCW1912955.1"/>
    </source>
</evidence>
<protein>
    <submittedName>
        <fullName evidence="1">Uncharacterized protein</fullName>
    </submittedName>
</protein>
<keyword evidence="2" id="KW-1185">Reference proteome</keyword>
<dbReference type="Proteomes" id="UP001165653">
    <property type="component" value="Unassembled WGS sequence"/>
</dbReference>
<proteinExistence type="predicted"/>
<name>A0ABT3FZD4_9BACT</name>
<organism evidence="1 2">
    <name type="scientific">Luteolibacter rhizosphaerae</name>
    <dbReference type="NCBI Taxonomy" id="2989719"/>
    <lineage>
        <taxon>Bacteria</taxon>
        <taxon>Pseudomonadati</taxon>
        <taxon>Verrucomicrobiota</taxon>
        <taxon>Verrucomicrobiia</taxon>
        <taxon>Verrucomicrobiales</taxon>
        <taxon>Verrucomicrobiaceae</taxon>
        <taxon>Luteolibacter</taxon>
    </lineage>
</organism>
<dbReference type="RefSeq" id="WP_264511897.1">
    <property type="nucleotide sequence ID" value="NZ_JAPDDR010000002.1"/>
</dbReference>
<gene>
    <name evidence="1" type="ORF">OJ996_05190</name>
</gene>
<reference evidence="1" key="1">
    <citation type="submission" date="2022-10" db="EMBL/GenBank/DDBJ databases">
        <title>Luteolibacter sp. GHJ8, whole genome shotgun sequencing project.</title>
        <authorList>
            <person name="Zhao G."/>
            <person name="Shen L."/>
        </authorList>
    </citation>
    <scope>NUCLEOTIDE SEQUENCE</scope>
    <source>
        <strain evidence="1">GHJ8</strain>
    </source>
</reference>
<sequence>MKYWKLDGKEGGREVDFYLSTSKCIVAEDEQAKAGSFVRLGRMQARNTSLAVETAFVSGVSNFLILSGRNIAITEVREVHQIPDCRKLDIVRGQVHGEVYAVQLWTDGS</sequence>
<comment type="caution">
    <text evidence="1">The sequence shown here is derived from an EMBL/GenBank/DDBJ whole genome shotgun (WGS) entry which is preliminary data.</text>
</comment>
<dbReference type="EMBL" id="JAPDDR010000002">
    <property type="protein sequence ID" value="MCW1912955.1"/>
    <property type="molecule type" value="Genomic_DNA"/>
</dbReference>
<evidence type="ECO:0000313" key="2">
    <source>
        <dbReference type="Proteomes" id="UP001165653"/>
    </source>
</evidence>